<feature type="domain" description="EF-hand" evidence="12">
    <location>
        <begin position="706"/>
        <end position="741"/>
    </location>
</feature>
<reference evidence="14 15" key="1">
    <citation type="submission" date="2016-09" db="EMBL/GenBank/DDBJ databases">
        <title>Extensive genetic diversity and differential bi-allelic expression allows diatom success in the polar Southern Ocean.</title>
        <authorList>
            <consortium name="DOE Joint Genome Institute"/>
            <person name="Mock T."/>
            <person name="Otillar R.P."/>
            <person name="Strauss J."/>
            <person name="Dupont C."/>
            <person name="Frickenhaus S."/>
            <person name="Maumus F."/>
            <person name="Mcmullan M."/>
            <person name="Sanges R."/>
            <person name="Schmutz J."/>
            <person name="Toseland A."/>
            <person name="Valas R."/>
            <person name="Veluchamy A."/>
            <person name="Ward B.J."/>
            <person name="Allen A."/>
            <person name="Barry K."/>
            <person name="Falciatore A."/>
            <person name="Ferrante M."/>
            <person name="Fortunato A.E."/>
            <person name="Gloeckner G."/>
            <person name="Gruber A."/>
            <person name="Hipkin R."/>
            <person name="Janech M."/>
            <person name="Kroth P."/>
            <person name="Leese F."/>
            <person name="Lindquist E."/>
            <person name="Lyon B.R."/>
            <person name="Martin J."/>
            <person name="Mayer C."/>
            <person name="Parker M."/>
            <person name="Quesneville H."/>
            <person name="Raymond J."/>
            <person name="Uhlig C."/>
            <person name="Valentin K.U."/>
            <person name="Worden A.Z."/>
            <person name="Armbrust E.V."/>
            <person name="Bowler C."/>
            <person name="Green B."/>
            <person name="Moulton V."/>
            <person name="Van Oosterhout C."/>
            <person name="Grigoriev I."/>
        </authorList>
    </citation>
    <scope>NUCLEOTIDE SEQUENCE [LARGE SCALE GENOMIC DNA]</scope>
    <source>
        <strain evidence="14 15">CCMP1102</strain>
    </source>
</reference>
<dbReference type="KEGG" id="fcy:FRACYDRAFT_260848"/>
<dbReference type="InterPro" id="IPR036291">
    <property type="entry name" value="NAD(P)-bd_dom_sf"/>
</dbReference>
<dbReference type="GO" id="GO:0006813">
    <property type="term" value="P:potassium ion transport"/>
    <property type="evidence" value="ECO:0007669"/>
    <property type="project" value="UniProtKB-KW"/>
</dbReference>
<feature type="transmembrane region" description="Helical" evidence="11">
    <location>
        <begin position="320"/>
        <end position="340"/>
    </location>
</feature>
<dbReference type="PROSITE" id="PS00018">
    <property type="entry name" value="EF_HAND_1"/>
    <property type="match status" value="1"/>
</dbReference>
<dbReference type="Gene3D" id="1.20.1530.20">
    <property type="match status" value="1"/>
</dbReference>
<dbReference type="PROSITE" id="PS50222">
    <property type="entry name" value="EF_HAND_2"/>
    <property type="match status" value="1"/>
</dbReference>
<feature type="transmembrane region" description="Helical" evidence="11">
    <location>
        <begin position="97"/>
        <end position="124"/>
    </location>
</feature>
<dbReference type="InterPro" id="IPR011992">
    <property type="entry name" value="EF-hand-dom_pair"/>
</dbReference>
<evidence type="ECO:0000256" key="2">
    <source>
        <dbReference type="ARBA" id="ARBA00022448"/>
    </source>
</evidence>
<feature type="transmembrane region" description="Helical" evidence="11">
    <location>
        <begin position="173"/>
        <end position="193"/>
    </location>
</feature>
<dbReference type="Pfam" id="PF02254">
    <property type="entry name" value="TrkA_N"/>
    <property type="match status" value="1"/>
</dbReference>
<keyword evidence="9" id="KW-0406">Ion transport</keyword>
<evidence type="ECO:0000313" key="15">
    <source>
        <dbReference type="Proteomes" id="UP000095751"/>
    </source>
</evidence>
<feature type="transmembrane region" description="Helical" evidence="11">
    <location>
        <begin position="435"/>
        <end position="453"/>
    </location>
</feature>
<dbReference type="OrthoDB" id="4834at2759"/>
<dbReference type="GO" id="GO:0005509">
    <property type="term" value="F:calcium ion binding"/>
    <property type="evidence" value="ECO:0007669"/>
    <property type="project" value="InterPro"/>
</dbReference>
<dbReference type="Gene3D" id="3.40.50.720">
    <property type="entry name" value="NAD(P)-binding Rossmann-like Domain"/>
    <property type="match status" value="1"/>
</dbReference>
<dbReference type="InterPro" id="IPR003148">
    <property type="entry name" value="RCK_N"/>
</dbReference>
<sequence>MSPSEKAGDDGNHRQISSEIRDTIYHGHDWTSTSNIIIPTFADVQSMAPKLPDLPFNKLADQLRNELDIGGALNDDVGRKIPELQTSMVLESIGQDLLIFLAASVVVVPLANIIGISPILGYLILGAWLGPNGLDFFANSRADVELGDFGILFLLFSEGLEVSKSRLNKLAQFLPLAFAQISLCAAALSWGILNWSNLERFVPLDDGLINISQPTEALILALALTLSTSAFVFPVLNERGWEDEESGQAATSILLLQDLAVAPLLVLLPFVVGQGPTDYSAIGFLSAKASIGFGSIIFVGSIILQKVFKWIAKTRSTETFVALCLLVSVGMGSIAKSLGLTDTAGAFAAGVLLANTNYRAQIQADILPFKGILLGIFFMVAGSSFDINLCIREFPTVATGVLALIALKAITLFLATRVPKWLEPNRLSVSDSIKLSLLLAGGGEFAFVVLALAERLEVLPKALGGLLTAIILITMAVTPLLGELADSASRLFDDFEEGKTTNKESKIEIKNEGTEIADDCIIVCGYGEIGQTVVKVLGEEYDAIRRIAFPEECDDDGCSIDSRPRIIAFDNDPKFTDNILIPTASSLVLFGDGSNPAVILSSGVKDPEAIFISFENPGLVSSTTARLRASFPDTKIYARAQSRSEAEALKFLGASEVVIESDELPRSAAALVWGKRLWEAPRGLANSNDRTYLRQAAATASGVSLELIDDLLEVYRCVDIDESGLIDANELVSFIRKGNSGVASDEEIETMEQWVVDIVTTPIDPVGFCRVYARAPALIKRALNDACLLI</sequence>
<dbReference type="PANTHER" id="PTHR46157">
    <property type="entry name" value="K(+) EFFLUX ANTIPORTER 3, CHLOROPLASTIC"/>
    <property type="match status" value="1"/>
</dbReference>
<evidence type="ECO:0000256" key="6">
    <source>
        <dbReference type="ARBA" id="ARBA00022837"/>
    </source>
</evidence>
<dbReference type="GO" id="GO:0016020">
    <property type="term" value="C:membrane"/>
    <property type="evidence" value="ECO:0007669"/>
    <property type="project" value="UniProtKB-SubCell"/>
</dbReference>
<evidence type="ECO:0000259" key="12">
    <source>
        <dbReference type="PROSITE" id="PS50222"/>
    </source>
</evidence>
<keyword evidence="3" id="KW-0050">Antiport</keyword>
<comment type="subcellular location">
    <subcellularLocation>
        <location evidence="1">Membrane</location>
        <topology evidence="1">Multi-pass membrane protein</topology>
    </subcellularLocation>
</comment>
<evidence type="ECO:0000256" key="10">
    <source>
        <dbReference type="ARBA" id="ARBA00023136"/>
    </source>
</evidence>
<dbReference type="InParanoid" id="A0A1E7FGT8"/>
<keyword evidence="4" id="KW-0633">Potassium transport</keyword>
<dbReference type="EMBL" id="KV784357">
    <property type="protein sequence ID" value="OEU17390.1"/>
    <property type="molecule type" value="Genomic_DNA"/>
</dbReference>
<evidence type="ECO:0000256" key="3">
    <source>
        <dbReference type="ARBA" id="ARBA00022449"/>
    </source>
</evidence>
<gene>
    <name evidence="14" type="ORF">FRACYDRAFT_260848</name>
</gene>
<evidence type="ECO:0000256" key="11">
    <source>
        <dbReference type="SAM" id="Phobius"/>
    </source>
</evidence>
<evidence type="ECO:0000256" key="7">
    <source>
        <dbReference type="ARBA" id="ARBA00022958"/>
    </source>
</evidence>
<evidence type="ECO:0000259" key="13">
    <source>
        <dbReference type="PROSITE" id="PS51201"/>
    </source>
</evidence>
<evidence type="ECO:0000256" key="9">
    <source>
        <dbReference type="ARBA" id="ARBA00023065"/>
    </source>
</evidence>
<accession>A0A1E7FGT8</accession>
<dbReference type="PROSITE" id="PS51201">
    <property type="entry name" value="RCK_N"/>
    <property type="match status" value="1"/>
</dbReference>
<dbReference type="GO" id="GO:0015297">
    <property type="term" value="F:antiporter activity"/>
    <property type="evidence" value="ECO:0007669"/>
    <property type="project" value="UniProtKB-KW"/>
</dbReference>
<feature type="transmembrane region" description="Helical" evidence="11">
    <location>
        <begin position="462"/>
        <end position="482"/>
    </location>
</feature>
<evidence type="ECO:0000256" key="1">
    <source>
        <dbReference type="ARBA" id="ARBA00004141"/>
    </source>
</evidence>
<keyword evidence="5 11" id="KW-0812">Transmembrane</keyword>
<feature type="transmembrane region" description="Helical" evidence="11">
    <location>
        <begin position="394"/>
        <end position="415"/>
    </location>
</feature>
<dbReference type="InterPro" id="IPR018247">
    <property type="entry name" value="EF_Hand_1_Ca_BS"/>
</dbReference>
<feature type="transmembrane region" description="Helical" evidence="11">
    <location>
        <begin position="217"/>
        <end position="237"/>
    </location>
</feature>
<feature type="transmembrane region" description="Helical" evidence="11">
    <location>
        <begin position="249"/>
        <end position="271"/>
    </location>
</feature>
<evidence type="ECO:0000256" key="4">
    <source>
        <dbReference type="ARBA" id="ARBA00022538"/>
    </source>
</evidence>
<evidence type="ECO:0000256" key="8">
    <source>
        <dbReference type="ARBA" id="ARBA00022989"/>
    </source>
</evidence>
<keyword evidence="10 11" id="KW-0472">Membrane</keyword>
<evidence type="ECO:0000313" key="14">
    <source>
        <dbReference type="EMBL" id="OEU17390.1"/>
    </source>
</evidence>
<protein>
    <submittedName>
        <fullName evidence="14">Na_H_Exchanger-domain-containing protein</fullName>
    </submittedName>
</protein>
<dbReference type="SUPFAM" id="SSF47473">
    <property type="entry name" value="EF-hand"/>
    <property type="match status" value="1"/>
</dbReference>
<dbReference type="Pfam" id="PF00999">
    <property type="entry name" value="Na_H_Exchanger"/>
    <property type="match status" value="1"/>
</dbReference>
<keyword evidence="2" id="KW-0813">Transport</keyword>
<evidence type="ECO:0000256" key="5">
    <source>
        <dbReference type="ARBA" id="ARBA00022692"/>
    </source>
</evidence>
<feature type="transmembrane region" description="Helical" evidence="11">
    <location>
        <begin position="291"/>
        <end position="308"/>
    </location>
</feature>
<dbReference type="InterPro" id="IPR002048">
    <property type="entry name" value="EF_hand_dom"/>
</dbReference>
<dbReference type="AlphaFoldDB" id="A0A1E7FGT8"/>
<keyword evidence="6" id="KW-0106">Calcium</keyword>
<feature type="transmembrane region" description="Helical" evidence="11">
    <location>
        <begin position="360"/>
        <end position="382"/>
    </location>
</feature>
<dbReference type="InterPro" id="IPR006153">
    <property type="entry name" value="Cation/H_exchanger_TM"/>
</dbReference>
<dbReference type="Proteomes" id="UP000095751">
    <property type="component" value="Unassembled WGS sequence"/>
</dbReference>
<dbReference type="SUPFAM" id="SSF51735">
    <property type="entry name" value="NAD(P)-binding Rossmann-fold domains"/>
    <property type="match status" value="1"/>
</dbReference>
<dbReference type="GO" id="GO:1902600">
    <property type="term" value="P:proton transmembrane transport"/>
    <property type="evidence" value="ECO:0007669"/>
    <property type="project" value="InterPro"/>
</dbReference>
<organism evidence="14 15">
    <name type="scientific">Fragilariopsis cylindrus CCMP1102</name>
    <dbReference type="NCBI Taxonomy" id="635003"/>
    <lineage>
        <taxon>Eukaryota</taxon>
        <taxon>Sar</taxon>
        <taxon>Stramenopiles</taxon>
        <taxon>Ochrophyta</taxon>
        <taxon>Bacillariophyta</taxon>
        <taxon>Bacillariophyceae</taxon>
        <taxon>Bacillariophycidae</taxon>
        <taxon>Bacillariales</taxon>
        <taxon>Bacillariaceae</taxon>
        <taxon>Fragilariopsis</taxon>
    </lineage>
</organism>
<dbReference type="InterPro" id="IPR038770">
    <property type="entry name" value="Na+/solute_symporter_sf"/>
</dbReference>
<proteinExistence type="predicted"/>
<keyword evidence="8 11" id="KW-1133">Transmembrane helix</keyword>
<keyword evidence="15" id="KW-1185">Reference proteome</keyword>
<name>A0A1E7FGT8_9STRA</name>
<feature type="domain" description="RCK N-terminal" evidence="13">
    <location>
        <begin position="518"/>
        <end position="659"/>
    </location>
</feature>
<dbReference type="PANTHER" id="PTHR46157:SF4">
    <property type="entry name" value="K(+) EFFLUX ANTIPORTER 3, CHLOROPLASTIC"/>
    <property type="match status" value="1"/>
</dbReference>
<keyword evidence="7" id="KW-0630">Potassium</keyword>